<dbReference type="CDD" id="cd16405">
    <property type="entry name" value="RepB_like_N"/>
    <property type="match status" value="1"/>
</dbReference>
<dbReference type="OrthoDB" id="7812516at2"/>
<sequence>MSKRKRLSPPAFLPEGAAPAAHDTPADAFPGLAPRRRSAPIADVAADSSAVAALEEISRTMSEAREGGRMVLELPLEAVDLDHLVRDRLPVEDEDMAALRDSLRARGQQMPIEVTRLADGRYGLISGWRRCHALRQLARDTGEARFSTVLALLRRPEQTSGAYLAMVEENEIRAALCHYERARIVVKAVEQGVFGSDREGLAVLFGSASRAKRSKIGSFVGIVRALDGDLQFPRALGERLGLSLAKALEDRPALAEGLGGLLAGSATPEEEQARLRAALEDRPAPAKAPAAQVDTPAPGIKVTRKASGAITLGGAGVDAALHARLLAWLATAGARDS</sequence>
<reference evidence="3 4" key="1">
    <citation type="submission" date="2018-06" db="EMBL/GenBank/DDBJ databases">
        <title>Genomic Encyclopedia of Archaeal and Bacterial Type Strains, Phase II (KMG-II): from individual species to whole genera.</title>
        <authorList>
            <person name="Goeker M."/>
        </authorList>
    </citation>
    <scope>NUCLEOTIDE SEQUENCE [LARGE SCALE GENOMIC DNA]</scope>
    <source>
        <strain evidence="3 4">DSM 22011</strain>
    </source>
</reference>
<feature type="compositionally biased region" description="Low complexity" evidence="1">
    <location>
        <begin position="17"/>
        <end position="28"/>
    </location>
</feature>
<dbReference type="EMBL" id="QLMG01000071">
    <property type="protein sequence ID" value="RAK09290.1"/>
    <property type="molecule type" value="Genomic_DNA"/>
</dbReference>
<dbReference type="PANTHER" id="PTHR33375:SF1">
    <property type="entry name" value="CHROMOSOME-PARTITIONING PROTEIN PARB-RELATED"/>
    <property type="match status" value="1"/>
</dbReference>
<dbReference type="Pfam" id="PF02195">
    <property type="entry name" value="ParB_N"/>
    <property type="match status" value="1"/>
</dbReference>
<dbReference type="AlphaFoldDB" id="A0A327XKJ6"/>
<gene>
    <name evidence="3" type="ORF">ATI53_10712</name>
</gene>
<dbReference type="GO" id="GO:0005694">
    <property type="term" value="C:chromosome"/>
    <property type="evidence" value="ECO:0007669"/>
    <property type="project" value="TreeGrafter"/>
</dbReference>
<dbReference type="SMART" id="SM00470">
    <property type="entry name" value="ParB"/>
    <property type="match status" value="1"/>
</dbReference>
<feature type="region of interest" description="Disordered" evidence="1">
    <location>
        <begin position="1"/>
        <end position="34"/>
    </location>
</feature>
<evidence type="ECO:0000256" key="1">
    <source>
        <dbReference type="SAM" id="MobiDB-lite"/>
    </source>
</evidence>
<dbReference type="PANTHER" id="PTHR33375">
    <property type="entry name" value="CHROMOSOME-PARTITIONING PROTEIN PARB-RELATED"/>
    <property type="match status" value="1"/>
</dbReference>
<dbReference type="Proteomes" id="UP000249165">
    <property type="component" value="Unassembled WGS sequence"/>
</dbReference>
<dbReference type="InterPro" id="IPR050336">
    <property type="entry name" value="Chromosome_partition/occlusion"/>
</dbReference>
<proteinExistence type="predicted"/>
<dbReference type="InterPro" id="IPR037972">
    <property type="entry name" value="RepB_N"/>
</dbReference>
<evidence type="ECO:0000259" key="2">
    <source>
        <dbReference type="SMART" id="SM00470"/>
    </source>
</evidence>
<protein>
    <submittedName>
        <fullName evidence="3">ParB-like chromosome segregation protein Spo0J</fullName>
    </submittedName>
</protein>
<dbReference type="InterPro" id="IPR036086">
    <property type="entry name" value="ParB/Sulfiredoxin_sf"/>
</dbReference>
<keyword evidence="4" id="KW-1185">Reference proteome</keyword>
<accession>A0A327XKJ6</accession>
<dbReference type="SUPFAM" id="SSF110849">
    <property type="entry name" value="ParB/Sulfiredoxin"/>
    <property type="match status" value="1"/>
</dbReference>
<dbReference type="Gene3D" id="3.90.1530.30">
    <property type="match status" value="1"/>
</dbReference>
<dbReference type="InterPro" id="IPR003115">
    <property type="entry name" value="ParB_N"/>
</dbReference>
<evidence type="ECO:0000313" key="3">
    <source>
        <dbReference type="EMBL" id="RAK09290.1"/>
    </source>
</evidence>
<organism evidence="3 4">
    <name type="scientific">Salipiger aestuarii</name>
    <dbReference type="NCBI Taxonomy" id="568098"/>
    <lineage>
        <taxon>Bacteria</taxon>
        <taxon>Pseudomonadati</taxon>
        <taxon>Pseudomonadota</taxon>
        <taxon>Alphaproteobacteria</taxon>
        <taxon>Rhodobacterales</taxon>
        <taxon>Roseobacteraceae</taxon>
        <taxon>Salipiger</taxon>
    </lineage>
</organism>
<comment type="caution">
    <text evidence="3">The sequence shown here is derived from an EMBL/GenBank/DDBJ whole genome shotgun (WGS) entry which is preliminary data.</text>
</comment>
<dbReference type="RefSeq" id="WP_009506942.1">
    <property type="nucleotide sequence ID" value="NZ_LIGK01000081.1"/>
</dbReference>
<feature type="domain" description="ParB-like N-terminal" evidence="2">
    <location>
        <begin position="77"/>
        <end position="171"/>
    </location>
</feature>
<evidence type="ECO:0000313" key="4">
    <source>
        <dbReference type="Proteomes" id="UP000249165"/>
    </source>
</evidence>
<dbReference type="GO" id="GO:0007059">
    <property type="term" value="P:chromosome segregation"/>
    <property type="evidence" value="ECO:0007669"/>
    <property type="project" value="TreeGrafter"/>
</dbReference>
<name>A0A327XKJ6_9RHOB</name>